<evidence type="ECO:0000256" key="2">
    <source>
        <dbReference type="ARBA" id="ARBA00022692"/>
    </source>
</evidence>
<dbReference type="SUPFAM" id="SSF81321">
    <property type="entry name" value="Family A G protein-coupled receptor-like"/>
    <property type="match status" value="1"/>
</dbReference>
<dbReference type="GO" id="GO:0004930">
    <property type="term" value="F:G protein-coupled receptor activity"/>
    <property type="evidence" value="ECO:0007669"/>
    <property type="project" value="UniProtKB-KW"/>
</dbReference>
<evidence type="ECO:0000256" key="3">
    <source>
        <dbReference type="ARBA" id="ARBA00022989"/>
    </source>
</evidence>
<dbReference type="CDD" id="cd00637">
    <property type="entry name" value="7tm_classA_rhodopsin-like"/>
    <property type="match status" value="1"/>
</dbReference>
<dbReference type="AlphaFoldDB" id="R7TN96"/>
<feature type="transmembrane region" description="Helical" evidence="6">
    <location>
        <begin position="189"/>
        <end position="211"/>
    </location>
</feature>
<proteinExistence type="inferred from homology"/>
<evidence type="ECO:0000256" key="6">
    <source>
        <dbReference type="SAM" id="Phobius"/>
    </source>
</evidence>
<feature type="transmembrane region" description="Helical" evidence="6">
    <location>
        <begin position="259"/>
        <end position="276"/>
    </location>
</feature>
<protein>
    <recommendedName>
        <fullName evidence="7">G-protein coupled receptors family 1 profile domain-containing protein</fullName>
    </recommendedName>
</protein>
<keyword evidence="3 6" id="KW-1133">Transmembrane helix</keyword>
<feature type="domain" description="G-protein coupled receptors family 1 profile" evidence="7">
    <location>
        <begin position="39"/>
        <end position="279"/>
    </location>
</feature>
<sequence length="412" mass="46826">MELTTYSPDAEAEPSRVPVTGFRSYQIAVVAIGIAGIIGNGLTLYILSKRRKIASSVGGMLVVNQTVVDFWCSFVLVITHSYKMHPLQLYQKGLHDLLCFFIHGEVLFYSFVIASIYNLILITLERYLMVLHPNVHQKSFTKSKAGILVILSWVLGSLHPIFANIFSTFIDVNGRCRIQTWRSKVSREISAIVYIMHTYILPMLLFTFAYGRICWALVRRKFQVVSIVKISHLNSVSATVSHVDVIQPQRKLTRAQVNFTKTATTIVLAFAALWMPVEIEVIRIHDFVISHFASLFNAILLHGRTVAFHFRSFCGFCNGSRDFLVLHFLFRCGKHLDHSSYFLHYFIRLNPLILNFAIRRDARNSMIRIRLPGIWAFSRSSGSGKKSSNVPEFAAGNFGKKFLCVEDLTQHG</sequence>
<reference evidence="10" key="1">
    <citation type="submission" date="2012-12" db="EMBL/GenBank/DDBJ databases">
        <authorList>
            <person name="Hellsten U."/>
            <person name="Grimwood J."/>
            <person name="Chapman J.A."/>
            <person name="Shapiro H."/>
            <person name="Aerts A."/>
            <person name="Otillar R.P."/>
            <person name="Terry A.Y."/>
            <person name="Boore J.L."/>
            <person name="Simakov O."/>
            <person name="Marletaz F."/>
            <person name="Cho S.-J."/>
            <person name="Edsinger-Gonzales E."/>
            <person name="Havlak P."/>
            <person name="Kuo D.-H."/>
            <person name="Larsson T."/>
            <person name="Lv J."/>
            <person name="Arendt D."/>
            <person name="Savage R."/>
            <person name="Osoegawa K."/>
            <person name="de Jong P."/>
            <person name="Lindberg D.R."/>
            <person name="Seaver E.C."/>
            <person name="Weisblat D.A."/>
            <person name="Putnam N.H."/>
            <person name="Grigoriev I.V."/>
            <person name="Rokhsar D.S."/>
        </authorList>
    </citation>
    <scope>NUCLEOTIDE SEQUENCE</scope>
    <source>
        <strain evidence="10">I ESC-2004</strain>
    </source>
</reference>
<gene>
    <name evidence="8" type="ORF">CAPTEDRAFT_186921</name>
</gene>
<dbReference type="PROSITE" id="PS50262">
    <property type="entry name" value="G_PROTEIN_RECEP_F1_2"/>
    <property type="match status" value="1"/>
</dbReference>
<dbReference type="Pfam" id="PF00001">
    <property type="entry name" value="7tm_1"/>
    <property type="match status" value="1"/>
</dbReference>
<dbReference type="HOGENOM" id="CLU_667728_0_0_1"/>
<name>R7TN96_CAPTE</name>
<dbReference type="EMBL" id="KB310082">
    <property type="protein sequence ID" value="ELT92555.1"/>
    <property type="molecule type" value="Genomic_DNA"/>
</dbReference>
<feature type="transmembrane region" description="Helical" evidence="6">
    <location>
        <begin position="100"/>
        <end position="124"/>
    </location>
</feature>
<dbReference type="PANTHER" id="PTHR45698:SF1">
    <property type="entry name" value="TRACE AMINE-ASSOCIATED RECEPTOR 13C-LIKE"/>
    <property type="match status" value="1"/>
</dbReference>
<dbReference type="GO" id="GO:0016020">
    <property type="term" value="C:membrane"/>
    <property type="evidence" value="ECO:0007669"/>
    <property type="project" value="UniProtKB-SubCell"/>
</dbReference>
<keyword evidence="5" id="KW-0675">Receptor</keyword>
<dbReference type="InterPro" id="IPR017452">
    <property type="entry name" value="GPCR_Rhodpsn_7TM"/>
</dbReference>
<reference evidence="9" key="3">
    <citation type="submission" date="2015-06" db="UniProtKB">
        <authorList>
            <consortium name="EnsemblMetazoa"/>
        </authorList>
    </citation>
    <scope>IDENTIFICATION</scope>
</reference>
<dbReference type="OrthoDB" id="6106139at2759"/>
<keyword evidence="10" id="KW-1185">Reference proteome</keyword>
<dbReference type="Proteomes" id="UP000014760">
    <property type="component" value="Unassembled WGS sequence"/>
</dbReference>
<dbReference type="InterPro" id="IPR000276">
    <property type="entry name" value="GPCR_Rhodpsn"/>
</dbReference>
<dbReference type="PROSITE" id="PS00237">
    <property type="entry name" value="G_PROTEIN_RECEP_F1_1"/>
    <property type="match status" value="1"/>
</dbReference>
<dbReference type="EnsemblMetazoa" id="CapteT186921">
    <property type="protein sequence ID" value="CapteP186921"/>
    <property type="gene ID" value="CapteG186921"/>
</dbReference>
<evidence type="ECO:0000313" key="8">
    <source>
        <dbReference type="EMBL" id="ELT92555.1"/>
    </source>
</evidence>
<feature type="transmembrane region" description="Helical" evidence="6">
    <location>
        <begin position="59"/>
        <end position="80"/>
    </location>
</feature>
<evidence type="ECO:0000256" key="4">
    <source>
        <dbReference type="ARBA" id="ARBA00023136"/>
    </source>
</evidence>
<keyword evidence="5" id="KW-0807">Transducer</keyword>
<dbReference type="PANTHER" id="PTHR45698">
    <property type="entry name" value="TRACE AMINE-ASSOCIATED RECEPTOR 19N-RELATED"/>
    <property type="match status" value="1"/>
</dbReference>
<dbReference type="Gene3D" id="1.20.1070.10">
    <property type="entry name" value="Rhodopsin 7-helix transmembrane proteins"/>
    <property type="match status" value="1"/>
</dbReference>
<organism evidence="8">
    <name type="scientific">Capitella teleta</name>
    <name type="common">Polychaete worm</name>
    <dbReference type="NCBI Taxonomy" id="283909"/>
    <lineage>
        <taxon>Eukaryota</taxon>
        <taxon>Metazoa</taxon>
        <taxon>Spiralia</taxon>
        <taxon>Lophotrochozoa</taxon>
        <taxon>Annelida</taxon>
        <taxon>Polychaeta</taxon>
        <taxon>Sedentaria</taxon>
        <taxon>Scolecida</taxon>
        <taxon>Capitellidae</taxon>
        <taxon>Capitella</taxon>
    </lineage>
</organism>
<dbReference type="PRINTS" id="PR00237">
    <property type="entry name" value="GPCRRHODOPSN"/>
</dbReference>
<evidence type="ECO:0000256" key="5">
    <source>
        <dbReference type="RuleBase" id="RU000688"/>
    </source>
</evidence>
<keyword evidence="2 5" id="KW-0812">Transmembrane</keyword>
<keyword evidence="4 6" id="KW-0472">Membrane</keyword>
<accession>R7TN96</accession>
<reference evidence="8 10" key="2">
    <citation type="journal article" date="2013" name="Nature">
        <title>Insights into bilaterian evolution from three spiralian genomes.</title>
        <authorList>
            <person name="Simakov O."/>
            <person name="Marletaz F."/>
            <person name="Cho S.J."/>
            <person name="Edsinger-Gonzales E."/>
            <person name="Havlak P."/>
            <person name="Hellsten U."/>
            <person name="Kuo D.H."/>
            <person name="Larsson T."/>
            <person name="Lv J."/>
            <person name="Arendt D."/>
            <person name="Savage R."/>
            <person name="Osoegawa K."/>
            <person name="de Jong P."/>
            <person name="Grimwood J."/>
            <person name="Chapman J.A."/>
            <person name="Shapiro H."/>
            <person name="Aerts A."/>
            <person name="Otillar R.P."/>
            <person name="Terry A.Y."/>
            <person name="Boore J.L."/>
            <person name="Grigoriev I.V."/>
            <person name="Lindberg D.R."/>
            <person name="Seaver E.C."/>
            <person name="Weisblat D.A."/>
            <person name="Putnam N.H."/>
            <person name="Rokhsar D.S."/>
        </authorList>
    </citation>
    <scope>NUCLEOTIDE SEQUENCE</scope>
    <source>
        <strain evidence="8 10">I ESC-2004</strain>
    </source>
</reference>
<feature type="transmembrane region" description="Helical" evidence="6">
    <location>
        <begin position="145"/>
        <end position="169"/>
    </location>
</feature>
<comment type="subcellular location">
    <subcellularLocation>
        <location evidence="1">Membrane</location>
    </subcellularLocation>
</comment>
<evidence type="ECO:0000256" key="1">
    <source>
        <dbReference type="ARBA" id="ARBA00004370"/>
    </source>
</evidence>
<keyword evidence="5" id="KW-0297">G-protein coupled receptor</keyword>
<dbReference type="EMBL" id="AMQN01002803">
    <property type="status" value="NOT_ANNOTATED_CDS"/>
    <property type="molecule type" value="Genomic_DNA"/>
</dbReference>
<comment type="similarity">
    <text evidence="5">Belongs to the G-protein coupled receptor 1 family.</text>
</comment>
<evidence type="ECO:0000313" key="9">
    <source>
        <dbReference type="EnsemblMetazoa" id="CapteP186921"/>
    </source>
</evidence>
<feature type="transmembrane region" description="Helical" evidence="6">
    <location>
        <begin position="25"/>
        <end position="47"/>
    </location>
</feature>
<evidence type="ECO:0000259" key="7">
    <source>
        <dbReference type="PROSITE" id="PS50262"/>
    </source>
</evidence>
<evidence type="ECO:0000313" key="10">
    <source>
        <dbReference type="Proteomes" id="UP000014760"/>
    </source>
</evidence>